<feature type="region of interest" description="Disordered" evidence="1">
    <location>
        <begin position="1"/>
        <end position="25"/>
    </location>
</feature>
<feature type="non-terminal residue" evidence="2">
    <location>
        <position position="85"/>
    </location>
</feature>
<evidence type="ECO:0000256" key="1">
    <source>
        <dbReference type="SAM" id="MobiDB-lite"/>
    </source>
</evidence>
<reference evidence="2" key="1">
    <citation type="submission" date="2023-05" db="EMBL/GenBank/DDBJ databases">
        <authorList>
            <person name="Stuckert A."/>
        </authorList>
    </citation>
    <scope>NUCLEOTIDE SEQUENCE</scope>
</reference>
<gene>
    <name evidence="2" type="ORF">SPARVUS_LOCUS6627626</name>
</gene>
<organism evidence="2 3">
    <name type="scientific">Staurois parvus</name>
    <dbReference type="NCBI Taxonomy" id="386267"/>
    <lineage>
        <taxon>Eukaryota</taxon>
        <taxon>Metazoa</taxon>
        <taxon>Chordata</taxon>
        <taxon>Craniata</taxon>
        <taxon>Vertebrata</taxon>
        <taxon>Euteleostomi</taxon>
        <taxon>Amphibia</taxon>
        <taxon>Batrachia</taxon>
        <taxon>Anura</taxon>
        <taxon>Neobatrachia</taxon>
        <taxon>Ranoidea</taxon>
        <taxon>Ranidae</taxon>
        <taxon>Staurois</taxon>
    </lineage>
</organism>
<dbReference type="Proteomes" id="UP001162483">
    <property type="component" value="Unassembled WGS sequence"/>
</dbReference>
<proteinExistence type="predicted"/>
<keyword evidence="3" id="KW-1185">Reference proteome</keyword>
<dbReference type="EMBL" id="CATNWA010014138">
    <property type="protein sequence ID" value="CAI9567970.1"/>
    <property type="molecule type" value="Genomic_DNA"/>
</dbReference>
<accession>A0ABN9D630</accession>
<protein>
    <submittedName>
        <fullName evidence="2">Uncharacterized protein</fullName>
    </submittedName>
</protein>
<feature type="compositionally biased region" description="Polar residues" evidence="1">
    <location>
        <begin position="1"/>
        <end position="18"/>
    </location>
</feature>
<evidence type="ECO:0000313" key="3">
    <source>
        <dbReference type="Proteomes" id="UP001162483"/>
    </source>
</evidence>
<comment type="caution">
    <text evidence="2">The sequence shown here is derived from an EMBL/GenBank/DDBJ whole genome shotgun (WGS) entry which is preliminary data.</text>
</comment>
<evidence type="ECO:0000313" key="2">
    <source>
        <dbReference type="EMBL" id="CAI9567970.1"/>
    </source>
</evidence>
<sequence length="85" mass="9629">MQSGKYHSPGNRQTQTCPSDCKTEKRDSSLFSSKENFMDGLIAQVATYHGTRLEFTELLRAIHSFTNVCRSSLHAQVLDFIHLLP</sequence>
<name>A0ABN9D630_9NEOB</name>